<dbReference type="Gene3D" id="3.40.30.10">
    <property type="entry name" value="Glutaredoxin"/>
    <property type="match status" value="1"/>
</dbReference>
<reference evidence="2 3" key="1">
    <citation type="submission" date="2017-03" db="EMBL/GenBank/DDBJ databases">
        <title>Isolation of Levoglucosan Utilizing Bacteria.</title>
        <authorList>
            <person name="Arya A.S."/>
        </authorList>
    </citation>
    <scope>NUCLEOTIDE SEQUENCE [LARGE SCALE GENOMIC DNA]</scope>
    <source>
        <strain evidence="2 3">MEC069</strain>
    </source>
</reference>
<keyword evidence="1" id="KW-1133">Transmembrane helix</keyword>
<dbReference type="RefSeq" id="WP_134748769.1">
    <property type="nucleotide sequence ID" value="NZ_MYFO02000001.1"/>
</dbReference>
<organism evidence="2 3">
    <name type="scientific">Paenibacillus athensensis</name>
    <dbReference type="NCBI Taxonomy" id="1967502"/>
    <lineage>
        <taxon>Bacteria</taxon>
        <taxon>Bacillati</taxon>
        <taxon>Bacillota</taxon>
        <taxon>Bacilli</taxon>
        <taxon>Bacillales</taxon>
        <taxon>Paenibacillaceae</taxon>
        <taxon>Paenibacillus</taxon>
    </lineage>
</organism>
<feature type="transmembrane region" description="Helical" evidence="1">
    <location>
        <begin position="6"/>
        <end position="27"/>
    </location>
</feature>
<name>A0A4Y8QBN7_9BACL</name>
<keyword evidence="1" id="KW-0812">Transmembrane</keyword>
<protein>
    <recommendedName>
        <fullName evidence="4">Thioredoxin domain-containing protein</fullName>
    </recommendedName>
</protein>
<keyword evidence="1" id="KW-0472">Membrane</keyword>
<dbReference type="OrthoDB" id="2974362at2"/>
<evidence type="ECO:0000313" key="2">
    <source>
        <dbReference type="EMBL" id="TFE91856.1"/>
    </source>
</evidence>
<comment type="caution">
    <text evidence="2">The sequence shown here is derived from an EMBL/GenBank/DDBJ whole genome shotgun (WGS) entry which is preliminary data.</text>
</comment>
<sequence length="190" mass="21275">MSLVFFVSYLILWLWTIMLTVACVFLLKKKPAMIASNELNNSDAGLPKGMPFPNDGRLTLKGEQPNFSNALVIFSLFDCGTCEMLYPHLHRFQEKHPEIPINVMLFEEQEGQARQNAEKYQLKLNVIACNVSDIALFQTNMFPFGYALNEAGVVVYKGNINDEANLDMLATPITGHKSEKGKKRGLSKAG</sequence>
<evidence type="ECO:0000313" key="3">
    <source>
        <dbReference type="Proteomes" id="UP000298246"/>
    </source>
</evidence>
<proteinExistence type="predicted"/>
<dbReference type="EMBL" id="MYFO01000001">
    <property type="protein sequence ID" value="TFE91856.1"/>
    <property type="molecule type" value="Genomic_DNA"/>
</dbReference>
<gene>
    <name evidence="2" type="ORF">B5M42_01035</name>
</gene>
<evidence type="ECO:0000256" key="1">
    <source>
        <dbReference type="SAM" id="Phobius"/>
    </source>
</evidence>
<dbReference type="Proteomes" id="UP000298246">
    <property type="component" value="Unassembled WGS sequence"/>
</dbReference>
<accession>A0A4Y8QBN7</accession>
<keyword evidence="3" id="KW-1185">Reference proteome</keyword>
<dbReference type="SUPFAM" id="SSF52833">
    <property type="entry name" value="Thioredoxin-like"/>
    <property type="match status" value="1"/>
</dbReference>
<dbReference type="AlphaFoldDB" id="A0A4Y8QBN7"/>
<evidence type="ECO:0008006" key="4">
    <source>
        <dbReference type="Google" id="ProtNLM"/>
    </source>
</evidence>
<dbReference type="InterPro" id="IPR036249">
    <property type="entry name" value="Thioredoxin-like_sf"/>
</dbReference>